<evidence type="ECO:0000313" key="18">
    <source>
        <dbReference type="EMBL" id="CCG82474.1"/>
    </source>
</evidence>
<dbReference type="AlphaFoldDB" id="R4XGH7"/>
<keyword evidence="5" id="KW-0964">Secreted</keyword>
<dbReference type="PROSITE" id="PS00138">
    <property type="entry name" value="SUBTILASE_SER"/>
    <property type="match status" value="1"/>
</dbReference>
<feature type="domain" description="Peptidase S53" evidence="17">
    <location>
        <begin position="213"/>
        <end position="658"/>
    </location>
</feature>
<dbReference type="SMART" id="SM00944">
    <property type="entry name" value="Pro-kuma_activ"/>
    <property type="match status" value="1"/>
</dbReference>
<feature type="binding site" evidence="15">
    <location>
        <position position="618"/>
    </location>
    <ligand>
        <name>Ca(2+)</name>
        <dbReference type="ChEBI" id="CHEBI:29108"/>
    </ligand>
</feature>
<feature type="binding site" evidence="15">
    <location>
        <position position="638"/>
    </location>
    <ligand>
        <name>Ca(2+)</name>
        <dbReference type="ChEBI" id="CHEBI:29108"/>
    </ligand>
</feature>
<dbReference type="Pfam" id="PF09286">
    <property type="entry name" value="Pro-kuma_activ"/>
    <property type="match status" value="1"/>
</dbReference>
<dbReference type="InterPro" id="IPR023828">
    <property type="entry name" value="Peptidase_S8_Ser-AS"/>
</dbReference>
<comment type="function">
    <text evidence="2">Secreted tripeptidyl-peptidase which degrades proteins at acidic pHs and is involved in virulence.</text>
</comment>
<keyword evidence="10 15" id="KW-0720">Serine protease</keyword>
<feature type="signal peptide" evidence="16">
    <location>
        <begin position="1"/>
        <end position="20"/>
    </location>
</feature>
<dbReference type="Pfam" id="PF00082">
    <property type="entry name" value="Peptidase_S8"/>
    <property type="match status" value="1"/>
</dbReference>
<dbReference type="PANTHER" id="PTHR14218:SF15">
    <property type="entry name" value="TRIPEPTIDYL-PEPTIDASE 1"/>
    <property type="match status" value="1"/>
</dbReference>
<gene>
    <name evidence="18" type="ORF">TAPDE_002485</name>
</gene>
<dbReference type="FunFam" id="3.40.50.200:FF:000015">
    <property type="entry name" value="Tripeptidyl peptidase A"/>
    <property type="match status" value="1"/>
</dbReference>
<feature type="binding site" evidence="15">
    <location>
        <position position="617"/>
    </location>
    <ligand>
        <name>Ca(2+)</name>
        <dbReference type="ChEBI" id="CHEBI:29108"/>
    </ligand>
</feature>
<comment type="catalytic activity">
    <reaction evidence="1">
        <text>Release of an N-terminal tripeptide from a polypeptide.</text>
        <dbReference type="EC" id="3.4.14.10"/>
    </reaction>
</comment>
<dbReference type="GO" id="GO:0004252">
    <property type="term" value="F:serine-type endopeptidase activity"/>
    <property type="evidence" value="ECO:0007669"/>
    <property type="project" value="UniProtKB-UniRule"/>
</dbReference>
<feature type="binding site" evidence="15">
    <location>
        <position position="636"/>
    </location>
    <ligand>
        <name>Ca(2+)</name>
        <dbReference type="ChEBI" id="CHEBI:29108"/>
    </ligand>
</feature>
<sequence length="659" mass="70796">MLPNFLLEVGLILASYGALAASTPHMARTGYTVKERVTVPREWSKYEGRVDKSKAMTLRIGLVRPNARVAEDTLKRISDPQHRDYGKHLSMAEVKKLMAPAQVSVDHVMRWLGSHAVPTRDVELVGDFIHVRVPVRKAEQLLDTEYNGYHHKGTKLVRALQYSLPNHLHEHIDLIQPTTLFGSLHAHAREAIRIDGRTFRAEPAYPRADTSYNVTIASLRTLYNIGNYSAVNGNTSIAIASYLEEYANFADYVNFTNAYVPYLSPNGTLFNVTLISNGTNSQNLTEAGSEADLDVQYAFGLSGAPLRTVYATGGRPPFTDDAVLNGTNSNEPYLDFLNYVLASNYTSNATIPQVISTSYGDDEQSVPQSYAERVCQGFMTLGLLGTSVIFSSGDTGVGPGGNVTDAQCRSNVPGPTFNRTVFLPAFPASCPYVTVVGGTTRQAPEVAVEILDRRNTTAGGFFSGGGFSNYFTRPAYQEASVTNYLPSIPANYTSRALYNESGRAYPDVSTQSWRFAVFNAGSLIEEGGTSASAPTFAGIVALLNDARATAGLPTLGFLNPLLYALQNVTATTMTTTNATMNATMVIDPRASSIVSSARSSATSRAILRTNGSTPFNDITVGSNPGCGTNGFPTAPGWDPVTGLGSPNFAALVNATGGRI</sequence>
<keyword evidence="6 15" id="KW-0645">Protease</keyword>
<dbReference type="EC" id="3.4.14.10" evidence="4"/>
<dbReference type="EMBL" id="CAHR02000086">
    <property type="protein sequence ID" value="CCG82474.1"/>
    <property type="molecule type" value="Genomic_DNA"/>
</dbReference>
<organism evidence="18 19">
    <name type="scientific">Taphrina deformans (strain PYCC 5710 / ATCC 11124 / CBS 356.35 / IMI 108563 / JCM 9778 / NBRC 8474)</name>
    <name type="common">Peach leaf curl fungus</name>
    <name type="synonym">Lalaria deformans</name>
    <dbReference type="NCBI Taxonomy" id="1097556"/>
    <lineage>
        <taxon>Eukaryota</taxon>
        <taxon>Fungi</taxon>
        <taxon>Dikarya</taxon>
        <taxon>Ascomycota</taxon>
        <taxon>Taphrinomycotina</taxon>
        <taxon>Taphrinomycetes</taxon>
        <taxon>Taphrinales</taxon>
        <taxon>Taphrinaceae</taxon>
        <taxon>Taphrina</taxon>
    </lineage>
</organism>
<keyword evidence="13" id="KW-0865">Zymogen</keyword>
<proteinExistence type="predicted"/>
<dbReference type="PROSITE" id="PS51695">
    <property type="entry name" value="SEDOLISIN"/>
    <property type="match status" value="1"/>
</dbReference>
<evidence type="ECO:0000256" key="9">
    <source>
        <dbReference type="ARBA" id="ARBA00022801"/>
    </source>
</evidence>
<evidence type="ECO:0000256" key="12">
    <source>
        <dbReference type="ARBA" id="ARBA00023026"/>
    </source>
</evidence>
<keyword evidence="9 15" id="KW-0378">Hydrolase</keyword>
<name>R4XGH7_TAPDE</name>
<evidence type="ECO:0000256" key="15">
    <source>
        <dbReference type="PROSITE-ProRule" id="PRU01032"/>
    </source>
</evidence>
<dbReference type="InterPro" id="IPR036852">
    <property type="entry name" value="Peptidase_S8/S53_dom_sf"/>
</dbReference>
<evidence type="ECO:0000256" key="10">
    <source>
        <dbReference type="ARBA" id="ARBA00022825"/>
    </source>
</evidence>
<keyword evidence="11 15" id="KW-0106">Calcium</keyword>
<dbReference type="STRING" id="1097556.R4XGH7"/>
<feature type="active site" description="Charge relay system" evidence="15">
    <location>
        <position position="530"/>
    </location>
</feature>
<evidence type="ECO:0000256" key="13">
    <source>
        <dbReference type="ARBA" id="ARBA00023145"/>
    </source>
</evidence>
<dbReference type="GO" id="GO:0046872">
    <property type="term" value="F:metal ion binding"/>
    <property type="evidence" value="ECO:0007669"/>
    <property type="project" value="UniProtKB-UniRule"/>
</dbReference>
<evidence type="ECO:0000256" key="14">
    <source>
        <dbReference type="ARBA" id="ARBA00023180"/>
    </source>
</evidence>
<comment type="caution">
    <text evidence="18">The sequence shown here is derived from an EMBL/GenBank/DDBJ whole genome shotgun (WGS) entry which is preliminary data.</text>
</comment>
<dbReference type="SUPFAM" id="SSF52743">
    <property type="entry name" value="Subtilisin-like"/>
    <property type="match status" value="1"/>
</dbReference>
<dbReference type="InterPro" id="IPR015366">
    <property type="entry name" value="S53_propep"/>
</dbReference>
<feature type="active site" description="Charge relay system" evidence="15">
    <location>
        <position position="294"/>
    </location>
</feature>
<dbReference type="GO" id="GO:0005576">
    <property type="term" value="C:extracellular region"/>
    <property type="evidence" value="ECO:0007669"/>
    <property type="project" value="UniProtKB-SubCell"/>
</dbReference>
<dbReference type="GO" id="GO:0006508">
    <property type="term" value="P:proteolysis"/>
    <property type="evidence" value="ECO:0007669"/>
    <property type="project" value="UniProtKB-KW"/>
</dbReference>
<dbReference type="OrthoDB" id="409122at2759"/>
<evidence type="ECO:0000256" key="6">
    <source>
        <dbReference type="ARBA" id="ARBA00022670"/>
    </source>
</evidence>
<evidence type="ECO:0000256" key="5">
    <source>
        <dbReference type="ARBA" id="ARBA00022525"/>
    </source>
</evidence>
<dbReference type="PANTHER" id="PTHR14218">
    <property type="entry name" value="PROTEASE S8 TRIPEPTIDYL PEPTIDASE I CLN2"/>
    <property type="match status" value="1"/>
</dbReference>
<evidence type="ECO:0000313" key="19">
    <source>
        <dbReference type="Proteomes" id="UP000013776"/>
    </source>
</evidence>
<dbReference type="SUPFAM" id="SSF54897">
    <property type="entry name" value="Protease propeptides/inhibitors"/>
    <property type="match status" value="1"/>
</dbReference>
<comment type="cofactor">
    <cofactor evidence="15">
        <name>Ca(2+)</name>
        <dbReference type="ChEBI" id="CHEBI:29108"/>
    </cofactor>
    <text evidence="15">Binds 1 Ca(2+) ion per subunit.</text>
</comment>
<reference evidence="18 19" key="1">
    <citation type="journal article" date="2013" name="MBio">
        <title>Genome sequencing of the plant pathogen Taphrina deformans, the causal agent of peach leaf curl.</title>
        <authorList>
            <person name="Cisse O.H."/>
            <person name="Almeida J.M.G.C.F."/>
            <person name="Fonseca A."/>
            <person name="Kumar A.A."/>
            <person name="Salojaervi J."/>
            <person name="Overmyer K."/>
            <person name="Hauser P.M."/>
            <person name="Pagni M."/>
        </authorList>
    </citation>
    <scope>NUCLEOTIDE SEQUENCE [LARGE SCALE GENOMIC DNA]</scope>
    <source>
        <strain evidence="19">PYCC 5710 / ATCC 11124 / CBS 356.35 / IMI 108563 / JCM 9778 / NBRC 8474</strain>
    </source>
</reference>
<evidence type="ECO:0000256" key="2">
    <source>
        <dbReference type="ARBA" id="ARBA00002451"/>
    </source>
</evidence>
<dbReference type="InterPro" id="IPR030400">
    <property type="entry name" value="Sedolisin_dom"/>
</dbReference>
<evidence type="ECO:0000256" key="3">
    <source>
        <dbReference type="ARBA" id="ARBA00004239"/>
    </source>
</evidence>
<evidence type="ECO:0000256" key="11">
    <source>
        <dbReference type="ARBA" id="ARBA00022837"/>
    </source>
</evidence>
<evidence type="ECO:0000256" key="8">
    <source>
        <dbReference type="ARBA" id="ARBA00022729"/>
    </source>
</evidence>
<comment type="subcellular location">
    <subcellularLocation>
        <location evidence="3">Secreted</location>
        <location evidence="3">Extracellular space</location>
    </subcellularLocation>
</comment>
<evidence type="ECO:0000256" key="1">
    <source>
        <dbReference type="ARBA" id="ARBA00001910"/>
    </source>
</evidence>
<evidence type="ECO:0000256" key="4">
    <source>
        <dbReference type="ARBA" id="ARBA00012462"/>
    </source>
</evidence>
<dbReference type="Proteomes" id="UP000013776">
    <property type="component" value="Unassembled WGS sequence"/>
</dbReference>
<feature type="active site" description="Charge relay system" evidence="15">
    <location>
        <position position="290"/>
    </location>
</feature>
<evidence type="ECO:0000256" key="16">
    <source>
        <dbReference type="SAM" id="SignalP"/>
    </source>
</evidence>
<feature type="chain" id="PRO_5004381550" description="tripeptidyl-peptidase II" evidence="16">
    <location>
        <begin position="21"/>
        <end position="659"/>
    </location>
</feature>
<keyword evidence="7 15" id="KW-0479">Metal-binding</keyword>
<dbReference type="GO" id="GO:0008240">
    <property type="term" value="F:tripeptidyl-peptidase activity"/>
    <property type="evidence" value="ECO:0007669"/>
    <property type="project" value="UniProtKB-EC"/>
</dbReference>
<accession>R4XGH7</accession>
<dbReference type="eggNOG" id="ENOG502QR6D">
    <property type="taxonomic scope" value="Eukaryota"/>
</dbReference>
<keyword evidence="12" id="KW-0843">Virulence</keyword>
<dbReference type="VEuPathDB" id="FungiDB:TAPDE_002485"/>
<dbReference type="InterPro" id="IPR050819">
    <property type="entry name" value="Tripeptidyl-peptidase_I"/>
</dbReference>
<protein>
    <recommendedName>
        <fullName evidence="4">tripeptidyl-peptidase II</fullName>
        <ecNumber evidence="4">3.4.14.10</ecNumber>
    </recommendedName>
</protein>
<keyword evidence="14" id="KW-0325">Glycoprotein</keyword>
<keyword evidence="8 16" id="KW-0732">Signal</keyword>
<keyword evidence="19" id="KW-1185">Reference proteome</keyword>
<dbReference type="CDD" id="cd04056">
    <property type="entry name" value="Peptidases_S53"/>
    <property type="match status" value="1"/>
</dbReference>
<dbReference type="Gene3D" id="3.40.50.200">
    <property type="entry name" value="Peptidase S8/S53 domain"/>
    <property type="match status" value="1"/>
</dbReference>
<dbReference type="InterPro" id="IPR000209">
    <property type="entry name" value="Peptidase_S8/S53_dom"/>
</dbReference>
<evidence type="ECO:0000256" key="7">
    <source>
        <dbReference type="ARBA" id="ARBA00022723"/>
    </source>
</evidence>
<evidence type="ECO:0000259" key="17">
    <source>
        <dbReference type="PROSITE" id="PS51695"/>
    </source>
</evidence>
<dbReference type="CDD" id="cd11377">
    <property type="entry name" value="Pro-peptidase_S53"/>
    <property type="match status" value="1"/>
</dbReference>